<dbReference type="Pfam" id="PF10410">
    <property type="entry name" value="DnaB_bind"/>
    <property type="match status" value="1"/>
</dbReference>
<evidence type="ECO:0000256" key="8">
    <source>
        <dbReference type="ARBA" id="ARBA00022833"/>
    </source>
</evidence>
<comment type="catalytic activity">
    <reaction evidence="12">
        <text>ssDNA + n NTP = ssDNA/pppN(pN)n-1 hybrid + (n-1) diphosphate.</text>
        <dbReference type="EC" id="2.7.7.101"/>
    </reaction>
</comment>
<evidence type="ECO:0000256" key="14">
    <source>
        <dbReference type="PIRSR" id="PIRSR002811-1"/>
    </source>
</evidence>
<dbReference type="Pfam" id="PF08275">
    <property type="entry name" value="DNAG_N"/>
    <property type="match status" value="1"/>
</dbReference>
<dbReference type="InterPro" id="IPR036977">
    <property type="entry name" value="DNA_primase_Znf_CHC2"/>
</dbReference>
<evidence type="ECO:0000256" key="4">
    <source>
        <dbReference type="ARBA" id="ARBA00022695"/>
    </source>
</evidence>
<comment type="cofactor">
    <cofactor evidence="12 13 14">
        <name>Zn(2+)</name>
        <dbReference type="ChEBI" id="CHEBI:29105"/>
    </cofactor>
    <text evidence="12 13 14">Binds 1 zinc ion per monomer.</text>
</comment>
<reference evidence="17 18" key="1">
    <citation type="journal article" date="2016" name="Nat. Commun.">
        <title>Thousands of microbial genomes shed light on interconnected biogeochemical processes in an aquifer system.</title>
        <authorList>
            <person name="Anantharaman K."/>
            <person name="Brown C.T."/>
            <person name="Hug L.A."/>
            <person name="Sharon I."/>
            <person name="Castelle C.J."/>
            <person name="Probst A.J."/>
            <person name="Thomas B.C."/>
            <person name="Singh A."/>
            <person name="Wilkins M.J."/>
            <person name="Karaoz U."/>
            <person name="Brodie E.L."/>
            <person name="Williams K.H."/>
            <person name="Hubbard S.S."/>
            <person name="Banfield J.F."/>
        </authorList>
    </citation>
    <scope>NUCLEOTIDE SEQUENCE [LARGE SCALE GENOMIC DNA]</scope>
</reference>
<dbReference type="GO" id="GO:0003677">
    <property type="term" value="F:DNA binding"/>
    <property type="evidence" value="ECO:0007669"/>
    <property type="project" value="UniProtKB-KW"/>
</dbReference>
<feature type="domain" description="Toprim" evidence="16">
    <location>
        <begin position="255"/>
        <end position="343"/>
    </location>
</feature>
<dbReference type="GO" id="GO:0000428">
    <property type="term" value="C:DNA-directed RNA polymerase complex"/>
    <property type="evidence" value="ECO:0007669"/>
    <property type="project" value="UniProtKB-KW"/>
</dbReference>
<evidence type="ECO:0000313" key="18">
    <source>
        <dbReference type="Proteomes" id="UP000176725"/>
    </source>
</evidence>
<dbReference type="InterPro" id="IPR006295">
    <property type="entry name" value="DNA_primase_DnaG"/>
</dbReference>
<dbReference type="SUPFAM" id="SSF56731">
    <property type="entry name" value="DNA primase core"/>
    <property type="match status" value="1"/>
</dbReference>
<keyword evidence="3 12" id="KW-0808">Transferase</keyword>
<dbReference type="EMBL" id="MGHH01000004">
    <property type="protein sequence ID" value="OGM65403.1"/>
    <property type="molecule type" value="Genomic_DNA"/>
</dbReference>
<keyword evidence="8 12" id="KW-0862">Zinc</keyword>
<dbReference type="GO" id="GO:1990077">
    <property type="term" value="C:primosome complex"/>
    <property type="evidence" value="ECO:0007669"/>
    <property type="project" value="UniProtKB-KW"/>
</dbReference>
<evidence type="ECO:0000256" key="3">
    <source>
        <dbReference type="ARBA" id="ARBA00022679"/>
    </source>
</evidence>
<dbReference type="HAMAP" id="MF_00974">
    <property type="entry name" value="DNA_primase_DnaG"/>
    <property type="match status" value="1"/>
</dbReference>
<dbReference type="Gene3D" id="3.40.1360.10">
    <property type="match status" value="1"/>
</dbReference>
<dbReference type="NCBIfam" id="TIGR01391">
    <property type="entry name" value="dnaG"/>
    <property type="match status" value="1"/>
</dbReference>
<dbReference type="Gene3D" id="3.90.580.10">
    <property type="entry name" value="Zinc finger, CHC2-type domain"/>
    <property type="match status" value="1"/>
</dbReference>
<comment type="domain">
    <text evidence="12">Contains an N-terminal zinc-binding domain, a central core domain that contains the primase activity, and a C-terminal DnaB-binding domain.</text>
</comment>
<evidence type="ECO:0000313" key="17">
    <source>
        <dbReference type="EMBL" id="OGM65403.1"/>
    </source>
</evidence>
<keyword evidence="1 12" id="KW-0240">DNA-directed RNA polymerase</keyword>
<evidence type="ECO:0000256" key="6">
    <source>
        <dbReference type="ARBA" id="ARBA00022723"/>
    </source>
</evidence>
<dbReference type="PANTHER" id="PTHR30313:SF2">
    <property type="entry name" value="DNA PRIMASE"/>
    <property type="match status" value="1"/>
</dbReference>
<dbReference type="CDD" id="cd03364">
    <property type="entry name" value="TOPRIM_DnaG_primases"/>
    <property type="match status" value="1"/>
</dbReference>
<dbReference type="InterPro" id="IPR050219">
    <property type="entry name" value="DnaG_primase"/>
</dbReference>
<keyword evidence="4 12" id="KW-0548">Nucleotidyltransferase</keyword>
<accession>A0A1F8BMY1</accession>
<dbReference type="GO" id="GO:0005737">
    <property type="term" value="C:cytoplasm"/>
    <property type="evidence" value="ECO:0007669"/>
    <property type="project" value="TreeGrafter"/>
</dbReference>
<dbReference type="InterPro" id="IPR002694">
    <property type="entry name" value="Znf_CHC2"/>
</dbReference>
<evidence type="ECO:0000259" key="16">
    <source>
        <dbReference type="PROSITE" id="PS50880"/>
    </source>
</evidence>
<evidence type="ECO:0000256" key="2">
    <source>
        <dbReference type="ARBA" id="ARBA00022515"/>
    </source>
</evidence>
<comment type="similarity">
    <text evidence="12 13">Belongs to the DnaG primase family.</text>
</comment>
<dbReference type="GO" id="GO:0006269">
    <property type="term" value="P:DNA replication, synthesis of primer"/>
    <property type="evidence" value="ECO:0007669"/>
    <property type="project" value="UniProtKB-UniRule"/>
</dbReference>
<evidence type="ECO:0000256" key="7">
    <source>
        <dbReference type="ARBA" id="ARBA00022771"/>
    </source>
</evidence>
<proteinExistence type="inferred from homology"/>
<dbReference type="PIRSF" id="PIRSF002811">
    <property type="entry name" value="DnaG"/>
    <property type="match status" value="1"/>
</dbReference>
<dbReference type="SMART" id="SM00400">
    <property type="entry name" value="ZnF_CHCC"/>
    <property type="match status" value="1"/>
</dbReference>
<feature type="zinc finger region" description="CHC2-type" evidence="12 14">
    <location>
        <begin position="35"/>
        <end position="59"/>
    </location>
</feature>
<keyword evidence="6 12" id="KW-0479">Metal-binding</keyword>
<dbReference type="SMART" id="SM00493">
    <property type="entry name" value="TOPRIM"/>
    <property type="match status" value="1"/>
</dbReference>
<gene>
    <name evidence="12" type="primary">dnaG</name>
    <name evidence="17" type="ORF">A2893_01660</name>
</gene>
<dbReference type="InterPro" id="IPR006171">
    <property type="entry name" value="TOPRIM_dom"/>
</dbReference>
<dbReference type="Gene3D" id="3.90.980.10">
    <property type="entry name" value="DNA primase, catalytic core, N-terminal domain"/>
    <property type="match status" value="1"/>
</dbReference>
<keyword evidence="15" id="KW-0175">Coiled coil</keyword>
<dbReference type="EC" id="2.7.7.101" evidence="12"/>
<dbReference type="STRING" id="1802521.A2893_01660"/>
<evidence type="ECO:0000256" key="12">
    <source>
        <dbReference type="HAMAP-Rule" id="MF_00974"/>
    </source>
</evidence>
<dbReference type="FunFam" id="3.90.580.10:FF:000001">
    <property type="entry name" value="DNA primase"/>
    <property type="match status" value="1"/>
</dbReference>
<evidence type="ECO:0000256" key="5">
    <source>
        <dbReference type="ARBA" id="ARBA00022705"/>
    </source>
</evidence>
<comment type="caution">
    <text evidence="17">The sequence shown here is derived from an EMBL/GenBank/DDBJ whole genome shotgun (WGS) entry which is preliminary data.</text>
</comment>
<dbReference type="PANTHER" id="PTHR30313">
    <property type="entry name" value="DNA PRIMASE"/>
    <property type="match status" value="1"/>
</dbReference>
<comment type="subunit">
    <text evidence="12">Monomer. Interacts with DnaB.</text>
</comment>
<dbReference type="GO" id="GO:0008270">
    <property type="term" value="F:zinc ion binding"/>
    <property type="evidence" value="ECO:0007669"/>
    <property type="project" value="UniProtKB-UniRule"/>
</dbReference>
<keyword evidence="10 12" id="KW-0238">DNA-binding</keyword>
<keyword evidence="7 12" id="KW-0863">Zinc-finger</keyword>
<evidence type="ECO:0000256" key="15">
    <source>
        <dbReference type="SAM" id="Coils"/>
    </source>
</evidence>
<dbReference type="Pfam" id="PF01807">
    <property type="entry name" value="Zn_ribbon_DnaG"/>
    <property type="match status" value="1"/>
</dbReference>
<keyword evidence="2 12" id="KW-0639">Primosome</keyword>
<keyword evidence="9" id="KW-0460">Magnesium</keyword>
<dbReference type="Proteomes" id="UP000176725">
    <property type="component" value="Unassembled WGS sequence"/>
</dbReference>
<protein>
    <recommendedName>
        <fullName evidence="12 13">DNA primase</fullName>
        <ecNumber evidence="12">2.7.7.101</ecNumber>
    </recommendedName>
</protein>
<dbReference type="InterPro" id="IPR019475">
    <property type="entry name" value="DNA_primase_DnaB-bd"/>
</dbReference>
<organism evidence="17 18">
    <name type="scientific">Candidatus Woesebacteria bacterium RIFCSPLOWO2_01_FULL_39_25</name>
    <dbReference type="NCBI Taxonomy" id="1802521"/>
    <lineage>
        <taxon>Bacteria</taxon>
        <taxon>Candidatus Woeseibacteriota</taxon>
    </lineage>
</organism>
<dbReference type="Pfam" id="PF13155">
    <property type="entry name" value="Toprim_2"/>
    <property type="match status" value="1"/>
</dbReference>
<dbReference type="InterPro" id="IPR030846">
    <property type="entry name" value="DnaG_bac"/>
</dbReference>
<dbReference type="PROSITE" id="PS50880">
    <property type="entry name" value="TOPRIM"/>
    <property type="match status" value="1"/>
</dbReference>
<dbReference type="InterPro" id="IPR037068">
    <property type="entry name" value="DNA_primase_core_N_sf"/>
</dbReference>
<dbReference type="AlphaFoldDB" id="A0A1F8BMY1"/>
<keyword evidence="5 12" id="KW-0235">DNA replication</keyword>
<comment type="function">
    <text evidence="12 13">RNA polymerase that catalyzes the synthesis of short RNA molecules used as primers for DNA polymerase during DNA replication.</text>
</comment>
<evidence type="ECO:0000256" key="10">
    <source>
        <dbReference type="ARBA" id="ARBA00023125"/>
    </source>
</evidence>
<evidence type="ECO:0000256" key="1">
    <source>
        <dbReference type="ARBA" id="ARBA00022478"/>
    </source>
</evidence>
<feature type="coiled-coil region" evidence="15">
    <location>
        <begin position="548"/>
        <end position="594"/>
    </location>
</feature>
<sequence length="601" mass="68270">MADQVDEIKSKVDIVALLTEYIELKKAGRNYKALCPFHSEKTPSFMVSPELQIFKCFGCGESGDAIAFLEKYEGMDFYEALKFLATRVGVTLTPYKGRGESDKEKLYQINSLASRFYTYVLLNHPKGKKALQYIKEKRGLTLSTIKTFQLGYSPDVPFAMKQYLVDKHKISIKDLERVGLLYTKNGQRFDRFRGRIIFPLYDHRGNIVGFAGRVLPSQQITDLAKYINTPETEIYHKSKVLFGLNITRGDIKKSKKAVLVEGELDAISSWQVGIKNVVAIKGSSLTSEQASLLKRYADTLTLSLDADIAGDAAARRGIEIAEREGFELKVAKLKGFKDPDEAAQNDPEKLREILENAMNVWDFIIASIFERFGAEDGTQKAKVSREIVPYLAQIEDKIVQAHYIETVARKLKVPVDAVTEQINKLSSTTTTKPAVAVETQKSPVEGRRELLEERYLSVAFRRNPRILLNKETDKLISSPLAIKVLKEFKSHIKRQKEIFDPSLFAAELPSELVDGFVDMVLKDLKGLETETPERLERELELIKREIKVLDIKDKLEDTAKRIRELEKSKDKRQLESLQQEFGELTRSLNELETGKFKGIIL</sequence>
<dbReference type="InterPro" id="IPR034151">
    <property type="entry name" value="TOPRIM_DnaG_bac"/>
</dbReference>
<evidence type="ECO:0000256" key="9">
    <source>
        <dbReference type="ARBA" id="ARBA00022842"/>
    </source>
</evidence>
<keyword evidence="11 12" id="KW-0804">Transcription</keyword>
<evidence type="ECO:0000256" key="13">
    <source>
        <dbReference type="PIRNR" id="PIRNR002811"/>
    </source>
</evidence>
<dbReference type="SUPFAM" id="SSF57783">
    <property type="entry name" value="Zinc beta-ribbon"/>
    <property type="match status" value="1"/>
</dbReference>
<evidence type="ECO:0000256" key="11">
    <source>
        <dbReference type="ARBA" id="ARBA00023163"/>
    </source>
</evidence>
<dbReference type="InterPro" id="IPR013264">
    <property type="entry name" value="DNAG_N"/>
</dbReference>
<name>A0A1F8BMY1_9BACT</name>
<dbReference type="GO" id="GO:0003899">
    <property type="term" value="F:DNA-directed RNA polymerase activity"/>
    <property type="evidence" value="ECO:0007669"/>
    <property type="project" value="UniProtKB-UniRule"/>
</dbReference>